<dbReference type="GO" id="GO:0006935">
    <property type="term" value="P:chemotaxis"/>
    <property type="evidence" value="ECO:0007669"/>
    <property type="project" value="UniProtKB-KW"/>
</dbReference>
<evidence type="ECO:0000256" key="1">
    <source>
        <dbReference type="ARBA" id="ARBA00004413"/>
    </source>
</evidence>
<keyword evidence="10" id="KW-1006">Bacterial flagellum protein export</keyword>
<evidence type="ECO:0000313" key="13">
    <source>
        <dbReference type="Proteomes" id="UP000886741"/>
    </source>
</evidence>
<comment type="subcellular location">
    <subcellularLocation>
        <location evidence="1">Cell membrane</location>
        <topology evidence="1">Peripheral membrane protein</topology>
        <orientation evidence="1">Cytoplasmic side</orientation>
    </subcellularLocation>
</comment>
<feature type="coiled-coil region" evidence="11">
    <location>
        <begin position="88"/>
        <end position="115"/>
    </location>
</feature>
<keyword evidence="12" id="KW-0969">Cilium</keyword>
<dbReference type="AlphaFoldDB" id="A0A9D1FAD2"/>
<keyword evidence="11" id="KW-0175">Coiled coil</keyword>
<dbReference type="GO" id="GO:0015031">
    <property type="term" value="P:protein transport"/>
    <property type="evidence" value="ECO:0007669"/>
    <property type="project" value="UniProtKB-KW"/>
</dbReference>
<dbReference type="Proteomes" id="UP000886741">
    <property type="component" value="Unassembled WGS sequence"/>
</dbReference>
<keyword evidence="8" id="KW-0653">Protein transport</keyword>
<evidence type="ECO:0000256" key="6">
    <source>
        <dbReference type="ARBA" id="ARBA00022500"/>
    </source>
</evidence>
<dbReference type="GO" id="GO:0009288">
    <property type="term" value="C:bacterial-type flagellum"/>
    <property type="evidence" value="ECO:0007669"/>
    <property type="project" value="InterPro"/>
</dbReference>
<keyword evidence="6" id="KW-0145">Chemotaxis</keyword>
<keyword evidence="9" id="KW-0472">Membrane</keyword>
<comment type="caution">
    <text evidence="12">The sequence shown here is derived from an EMBL/GenBank/DDBJ whole genome shotgun (WGS) entry which is preliminary data.</text>
</comment>
<dbReference type="GO" id="GO:0071973">
    <property type="term" value="P:bacterial-type flagellum-dependent cell motility"/>
    <property type="evidence" value="ECO:0007669"/>
    <property type="project" value="InterPro"/>
</dbReference>
<gene>
    <name evidence="12" type="primary">fliJ</name>
    <name evidence="12" type="ORF">IAA83_04755</name>
</gene>
<dbReference type="Gene3D" id="1.10.287.1700">
    <property type="match status" value="1"/>
</dbReference>
<keyword evidence="7" id="KW-1005">Bacterial flagellum biogenesis</keyword>
<reference evidence="12" key="2">
    <citation type="journal article" date="2021" name="PeerJ">
        <title>Extensive microbial diversity within the chicken gut microbiome revealed by metagenomics and culture.</title>
        <authorList>
            <person name="Gilroy R."/>
            <person name="Ravi A."/>
            <person name="Getino M."/>
            <person name="Pursley I."/>
            <person name="Horton D.L."/>
            <person name="Alikhan N.F."/>
            <person name="Baker D."/>
            <person name="Gharbi K."/>
            <person name="Hall N."/>
            <person name="Watson M."/>
            <person name="Adriaenssens E.M."/>
            <person name="Foster-Nyarko E."/>
            <person name="Jarju S."/>
            <person name="Secka A."/>
            <person name="Antonio M."/>
            <person name="Oren A."/>
            <person name="Chaudhuri R.R."/>
            <person name="La Ragione R."/>
            <person name="Hildebrand F."/>
            <person name="Pallen M.J."/>
        </authorList>
    </citation>
    <scope>NUCLEOTIDE SEQUENCE</scope>
    <source>
        <strain evidence="12">ChiBcec16-1751</strain>
    </source>
</reference>
<keyword evidence="12" id="KW-0966">Cell projection</keyword>
<evidence type="ECO:0000256" key="10">
    <source>
        <dbReference type="ARBA" id="ARBA00023225"/>
    </source>
</evidence>
<evidence type="ECO:0000256" key="3">
    <source>
        <dbReference type="ARBA" id="ARBA00020392"/>
    </source>
</evidence>
<protein>
    <recommendedName>
        <fullName evidence="3">Flagellar FliJ protein</fullName>
    </recommendedName>
</protein>
<reference evidence="12" key="1">
    <citation type="submission" date="2020-10" db="EMBL/GenBank/DDBJ databases">
        <authorList>
            <person name="Gilroy R."/>
        </authorList>
    </citation>
    <scope>NUCLEOTIDE SEQUENCE</scope>
    <source>
        <strain evidence="12">ChiBcec16-1751</strain>
    </source>
</reference>
<dbReference type="InterPro" id="IPR012823">
    <property type="entry name" value="Flagell_FliJ"/>
</dbReference>
<organism evidence="12 13">
    <name type="scientific">Candidatus Avoscillospira avistercoris</name>
    <dbReference type="NCBI Taxonomy" id="2840707"/>
    <lineage>
        <taxon>Bacteria</taxon>
        <taxon>Bacillati</taxon>
        <taxon>Bacillota</taxon>
        <taxon>Clostridia</taxon>
        <taxon>Eubacteriales</taxon>
        <taxon>Oscillospiraceae</taxon>
        <taxon>Oscillospiraceae incertae sedis</taxon>
        <taxon>Candidatus Avoscillospira</taxon>
    </lineage>
</organism>
<keyword evidence="12" id="KW-0282">Flagellum</keyword>
<evidence type="ECO:0000256" key="9">
    <source>
        <dbReference type="ARBA" id="ARBA00023136"/>
    </source>
</evidence>
<dbReference type="NCBIfam" id="TIGR02473">
    <property type="entry name" value="flagell_FliJ"/>
    <property type="match status" value="1"/>
</dbReference>
<dbReference type="GO" id="GO:0005886">
    <property type="term" value="C:plasma membrane"/>
    <property type="evidence" value="ECO:0007669"/>
    <property type="project" value="UniProtKB-SubCell"/>
</dbReference>
<comment type="similarity">
    <text evidence="2">Belongs to the FliJ family.</text>
</comment>
<dbReference type="EMBL" id="DVJJ01000075">
    <property type="protein sequence ID" value="HIS64666.1"/>
    <property type="molecule type" value="Genomic_DNA"/>
</dbReference>
<keyword evidence="4" id="KW-0813">Transport</keyword>
<evidence type="ECO:0000256" key="8">
    <source>
        <dbReference type="ARBA" id="ARBA00022927"/>
    </source>
</evidence>
<proteinExistence type="inferred from homology"/>
<sequence>MKKFQFSLSTVLGYKQQVQEGLQNEHAQLVHRVRQAEQRLEELEEAYRSCNRELREAEAKGTTVSEVLKYQSALRYWEQQIHDARAHLVQCRQAAEAKRAELVAARQETASLEKVRERKHEEYRYQIQKSEELFIEELVASQWRVPAP</sequence>
<accession>A0A9D1FAD2</accession>
<feature type="coiled-coil region" evidence="11">
    <location>
        <begin position="19"/>
        <end position="60"/>
    </location>
</feature>
<dbReference type="Pfam" id="PF02050">
    <property type="entry name" value="FliJ"/>
    <property type="match status" value="1"/>
</dbReference>
<evidence type="ECO:0000256" key="11">
    <source>
        <dbReference type="SAM" id="Coils"/>
    </source>
</evidence>
<dbReference type="GO" id="GO:0044781">
    <property type="term" value="P:bacterial-type flagellum organization"/>
    <property type="evidence" value="ECO:0007669"/>
    <property type="project" value="UniProtKB-KW"/>
</dbReference>
<evidence type="ECO:0000313" key="12">
    <source>
        <dbReference type="EMBL" id="HIS64666.1"/>
    </source>
</evidence>
<evidence type="ECO:0000256" key="4">
    <source>
        <dbReference type="ARBA" id="ARBA00022448"/>
    </source>
</evidence>
<evidence type="ECO:0000256" key="5">
    <source>
        <dbReference type="ARBA" id="ARBA00022475"/>
    </source>
</evidence>
<evidence type="ECO:0000256" key="7">
    <source>
        <dbReference type="ARBA" id="ARBA00022795"/>
    </source>
</evidence>
<name>A0A9D1FAD2_9FIRM</name>
<keyword evidence="5" id="KW-1003">Cell membrane</keyword>
<evidence type="ECO:0000256" key="2">
    <source>
        <dbReference type="ARBA" id="ARBA00010004"/>
    </source>
</evidence>
<dbReference type="InterPro" id="IPR053716">
    <property type="entry name" value="Flag_assembly_chemotaxis_eff"/>
</dbReference>